<keyword evidence="1" id="KW-0732">Signal</keyword>
<name>A0ABQ4R991_9HYPH</name>
<protein>
    <submittedName>
        <fullName evidence="2">Uncharacterized protein</fullName>
    </submittedName>
</protein>
<gene>
    <name evidence="2" type="ORF">OPKNFCMD_6134</name>
</gene>
<keyword evidence="3" id="KW-1185">Reference proteome</keyword>
<dbReference type="EMBL" id="BPQH01000028">
    <property type="protein sequence ID" value="GJD53359.1"/>
    <property type="molecule type" value="Genomic_DNA"/>
</dbReference>
<feature type="signal peptide" evidence="1">
    <location>
        <begin position="1"/>
        <end position="19"/>
    </location>
</feature>
<evidence type="ECO:0000313" key="2">
    <source>
        <dbReference type="EMBL" id="GJD53359.1"/>
    </source>
</evidence>
<reference evidence="2" key="2">
    <citation type="submission" date="2021-08" db="EMBL/GenBank/DDBJ databases">
        <authorList>
            <person name="Tani A."/>
            <person name="Ola A."/>
            <person name="Ogura Y."/>
            <person name="Katsura K."/>
            <person name="Hayashi T."/>
        </authorList>
    </citation>
    <scope>NUCLEOTIDE SEQUENCE</scope>
    <source>
        <strain evidence="2">KCTC 52305</strain>
    </source>
</reference>
<reference evidence="2" key="1">
    <citation type="journal article" date="2021" name="Front. Microbiol.">
        <title>Comprehensive Comparative Genomics and Phenotyping of Methylobacterium Species.</title>
        <authorList>
            <person name="Alessa O."/>
            <person name="Ogura Y."/>
            <person name="Fujitani Y."/>
            <person name="Takami H."/>
            <person name="Hayashi T."/>
            <person name="Sahin N."/>
            <person name="Tani A."/>
        </authorList>
    </citation>
    <scope>NUCLEOTIDE SEQUENCE</scope>
    <source>
        <strain evidence="2">KCTC 52305</strain>
    </source>
</reference>
<comment type="caution">
    <text evidence="2">The sequence shown here is derived from an EMBL/GenBank/DDBJ whole genome shotgun (WGS) entry which is preliminary data.</text>
</comment>
<proteinExistence type="predicted"/>
<organism evidence="2 3">
    <name type="scientific">Methylobacterium crusticola</name>
    <dbReference type="NCBI Taxonomy" id="1697972"/>
    <lineage>
        <taxon>Bacteria</taxon>
        <taxon>Pseudomonadati</taxon>
        <taxon>Pseudomonadota</taxon>
        <taxon>Alphaproteobacteria</taxon>
        <taxon>Hyphomicrobiales</taxon>
        <taxon>Methylobacteriaceae</taxon>
        <taxon>Methylobacterium</taxon>
    </lineage>
</organism>
<dbReference type="Proteomes" id="UP001055167">
    <property type="component" value="Unassembled WGS sequence"/>
</dbReference>
<accession>A0ABQ4R991</accession>
<evidence type="ECO:0000313" key="3">
    <source>
        <dbReference type="Proteomes" id="UP001055167"/>
    </source>
</evidence>
<feature type="chain" id="PRO_5045394955" evidence="1">
    <location>
        <begin position="20"/>
        <end position="118"/>
    </location>
</feature>
<sequence length="118" mass="11673">MTFRTTLLAAAAASSLAGAASADAIRPSQAAPVDLGPLAGVGYYTVAPDGYHVVVTLAPRAAAPAVRFEAVLAPGQRVIVSMPRQAGLAARAVAISREGDTVSVAAVPAGIREAAALP</sequence>
<evidence type="ECO:0000256" key="1">
    <source>
        <dbReference type="SAM" id="SignalP"/>
    </source>
</evidence>
<dbReference type="RefSeq" id="WP_128562988.1">
    <property type="nucleotide sequence ID" value="NZ_BPQH01000028.1"/>
</dbReference>